<keyword evidence="2" id="KW-0540">Nuclease</keyword>
<dbReference type="PANTHER" id="PTHR10060">
    <property type="entry name" value="TATD FAMILY DEOXYRIBONUCLEASE"/>
    <property type="match status" value="1"/>
</dbReference>
<keyword evidence="7" id="KW-1185">Reference proteome</keyword>
<reference evidence="6" key="1">
    <citation type="submission" date="2013-07" db="EMBL/GenBank/DDBJ databases">
        <authorList>
            <consortium name="The Broad Institute Genome Sequencing Platform"/>
            <person name="Cuomo C."/>
            <person name="Litvintseva A."/>
            <person name="Chen Y."/>
            <person name="Heitman J."/>
            <person name="Sun S."/>
            <person name="Springer D."/>
            <person name="Dromer F."/>
            <person name="Young S.K."/>
            <person name="Zeng Q."/>
            <person name="Gargeya S."/>
            <person name="Fitzgerald M."/>
            <person name="Abouelleil A."/>
            <person name="Alvarado L."/>
            <person name="Berlin A.M."/>
            <person name="Chapman S.B."/>
            <person name="Dewar J."/>
            <person name="Goldberg J."/>
            <person name="Griggs A."/>
            <person name="Gujja S."/>
            <person name="Hansen M."/>
            <person name="Howarth C."/>
            <person name="Imamovic A."/>
            <person name="Larimer J."/>
            <person name="McCowan C."/>
            <person name="Murphy C."/>
            <person name="Pearson M."/>
            <person name="Priest M."/>
            <person name="Roberts A."/>
            <person name="Saif S."/>
            <person name="Shea T."/>
            <person name="Sykes S."/>
            <person name="Wortman J."/>
            <person name="Nusbaum C."/>
            <person name="Birren B."/>
        </authorList>
    </citation>
    <scope>NUCLEOTIDE SEQUENCE</scope>
    <source>
        <strain evidence="6">CBS 10737</strain>
    </source>
</reference>
<dbReference type="Proteomes" id="UP000094020">
    <property type="component" value="Chromosome 11"/>
</dbReference>
<dbReference type="EMBL" id="CP144529">
    <property type="protein sequence ID" value="WWC73477.1"/>
    <property type="molecule type" value="Genomic_DNA"/>
</dbReference>
<dbReference type="PANTHER" id="PTHR10060:SF15">
    <property type="entry name" value="DEOXYRIBONUCLEASE TATDN1"/>
    <property type="match status" value="1"/>
</dbReference>
<evidence type="ECO:0000256" key="5">
    <source>
        <dbReference type="PIRSR" id="PIRSR005902-1"/>
    </source>
</evidence>
<dbReference type="Pfam" id="PF01026">
    <property type="entry name" value="TatD_DNase"/>
    <property type="match status" value="1"/>
</dbReference>
<dbReference type="Gene3D" id="3.20.20.140">
    <property type="entry name" value="Metal-dependent hydrolases"/>
    <property type="match status" value="1"/>
</dbReference>
<feature type="binding site" evidence="5">
    <location>
        <position position="152"/>
    </location>
    <ligand>
        <name>a divalent metal cation</name>
        <dbReference type="ChEBI" id="CHEBI:60240"/>
        <label>2</label>
    </ligand>
</feature>
<comment type="similarity">
    <text evidence="1">Belongs to the metallo-dependent hydrolases superfamily. TatD-type hydrolase family.</text>
</comment>
<feature type="binding site" evidence="5">
    <location>
        <position position="235"/>
    </location>
    <ligand>
        <name>a divalent metal cation</name>
        <dbReference type="ChEBI" id="CHEBI:60240"/>
        <label>1</label>
    </ligand>
</feature>
<dbReference type="KEGG" id="kpin:30174144"/>
<dbReference type="GeneID" id="30174144"/>
<reference evidence="6" key="2">
    <citation type="submission" date="2024-02" db="EMBL/GenBank/DDBJ databases">
        <title>Comparative genomics of Cryptococcus and Kwoniella reveals pathogenesis evolution and contrasting modes of karyotype evolution via chromosome fusion or intercentromeric recombination.</title>
        <authorList>
            <person name="Coelho M.A."/>
            <person name="David-Palma M."/>
            <person name="Shea T."/>
            <person name="Bowers K."/>
            <person name="McGinley-Smith S."/>
            <person name="Mohammad A.W."/>
            <person name="Gnirke A."/>
            <person name="Yurkov A.M."/>
            <person name="Nowrousian M."/>
            <person name="Sun S."/>
            <person name="Cuomo C.A."/>
            <person name="Heitman J."/>
        </authorList>
    </citation>
    <scope>NUCLEOTIDE SEQUENCE</scope>
    <source>
        <strain evidence="6">CBS 10737</strain>
    </source>
</reference>
<dbReference type="GO" id="GO:0046872">
    <property type="term" value="F:metal ion binding"/>
    <property type="evidence" value="ECO:0007669"/>
    <property type="project" value="UniProtKB-KW"/>
</dbReference>
<keyword evidence="4" id="KW-0378">Hydrolase</keyword>
<evidence type="ECO:0000256" key="4">
    <source>
        <dbReference type="ARBA" id="ARBA00022801"/>
    </source>
</evidence>
<gene>
    <name evidence="6" type="ORF">I206_107447</name>
</gene>
<dbReference type="InterPro" id="IPR001130">
    <property type="entry name" value="TatD-like"/>
</dbReference>
<evidence type="ECO:0000256" key="2">
    <source>
        <dbReference type="ARBA" id="ARBA00022722"/>
    </source>
</evidence>
<dbReference type="SUPFAM" id="SSF51556">
    <property type="entry name" value="Metallo-dependent hydrolases"/>
    <property type="match status" value="1"/>
</dbReference>
<protein>
    <recommendedName>
        <fullName evidence="8">TatD DNase</fullName>
    </recommendedName>
</protein>
<accession>A0AAJ8MU43</accession>
<dbReference type="RefSeq" id="XP_070059622.1">
    <property type="nucleotide sequence ID" value="XM_070203521.1"/>
</dbReference>
<dbReference type="InterPro" id="IPR032466">
    <property type="entry name" value="Metal_Hydrolase"/>
</dbReference>
<dbReference type="AlphaFoldDB" id="A0AAJ8MU43"/>
<dbReference type="PIRSF" id="PIRSF005902">
    <property type="entry name" value="DNase_TatD"/>
    <property type="match status" value="1"/>
</dbReference>
<evidence type="ECO:0000256" key="3">
    <source>
        <dbReference type="ARBA" id="ARBA00022723"/>
    </source>
</evidence>
<evidence type="ECO:0000256" key="1">
    <source>
        <dbReference type="ARBA" id="ARBA00009275"/>
    </source>
</evidence>
<evidence type="ECO:0000313" key="7">
    <source>
        <dbReference type="Proteomes" id="UP000094020"/>
    </source>
</evidence>
<evidence type="ECO:0008006" key="8">
    <source>
        <dbReference type="Google" id="ProtNLM"/>
    </source>
</evidence>
<dbReference type="InterPro" id="IPR050891">
    <property type="entry name" value="TatD-type_Hydrolase"/>
</dbReference>
<feature type="binding site" evidence="5">
    <location>
        <position position="187"/>
    </location>
    <ligand>
        <name>a divalent metal cation</name>
        <dbReference type="ChEBI" id="CHEBI:60240"/>
        <label>2</label>
    </ligand>
</feature>
<organism evidence="6 7">
    <name type="scientific">Kwoniella pini CBS 10737</name>
    <dbReference type="NCBI Taxonomy" id="1296096"/>
    <lineage>
        <taxon>Eukaryota</taxon>
        <taxon>Fungi</taxon>
        <taxon>Dikarya</taxon>
        <taxon>Basidiomycota</taxon>
        <taxon>Agaricomycotina</taxon>
        <taxon>Tremellomycetes</taxon>
        <taxon>Tremellales</taxon>
        <taxon>Cryptococcaceae</taxon>
        <taxon>Kwoniella</taxon>
    </lineage>
</organism>
<keyword evidence="3 5" id="KW-0479">Metal-binding</keyword>
<dbReference type="CDD" id="cd01310">
    <property type="entry name" value="TatD_DNAse"/>
    <property type="match status" value="1"/>
</dbReference>
<feature type="binding site" evidence="5">
    <location>
        <position position="115"/>
    </location>
    <ligand>
        <name>a divalent metal cation</name>
        <dbReference type="ChEBI" id="CHEBI:60240"/>
        <label>1</label>
    </ligand>
</feature>
<proteinExistence type="inferred from homology"/>
<dbReference type="GO" id="GO:0008296">
    <property type="term" value="F:3'-5'-DNA exonuclease activity"/>
    <property type="evidence" value="ECO:0007669"/>
    <property type="project" value="TreeGrafter"/>
</dbReference>
<sequence length="325" mass="36566">MRFADIAVNLTDPMYAGTYVGRPKHDSDIPQILTRAKDKGVEKILITGTSAEENIKALKLAKEYNLHCTAGCHPTSTNEIDKHPLGFEGYINDLKELINQDRNENGSKKIISIGEIGLDYDRLHYSSKEIQLKYLPNLILLSKEFKLPLFLHCRTSESFIDLIKILKDLKWNSNWVGESGGGGGVLHSFTGTLNEMKELVEMGLYIGINGCSLKTKEGLEMIKQIPLNHLILETDGPWCSITSSHESFKYLKDLEIESNSNLFIKKVNKPNKWQDGLGVKGRQEPADIVVIAHIVASIKGISIEELSEKVWENSMRLFWPDEIGK</sequence>
<dbReference type="GO" id="GO:0005829">
    <property type="term" value="C:cytosol"/>
    <property type="evidence" value="ECO:0007669"/>
    <property type="project" value="TreeGrafter"/>
</dbReference>
<name>A0AAJ8MU43_9TREE</name>
<evidence type="ECO:0000313" key="6">
    <source>
        <dbReference type="EMBL" id="WWC73477.1"/>
    </source>
</evidence>